<sequence length="51" mass="5718">MQVALEIYGYINDEVLEGKGYTPEVILPLNVQQLVNTGKDNQLDKAIDLLK</sequence>
<gene>
    <name evidence="1" type="ORF">JCM31826_18520</name>
</gene>
<evidence type="ECO:0000313" key="2">
    <source>
        <dbReference type="Proteomes" id="UP000286715"/>
    </source>
</evidence>
<proteinExistence type="predicted"/>
<comment type="caution">
    <text evidence="1">The sequence shown here is derived from an EMBL/GenBank/DDBJ whole genome shotgun (WGS) entry which is preliminary data.</text>
</comment>
<dbReference type="RefSeq" id="WP_160160578.1">
    <property type="nucleotide sequence ID" value="NZ_BHZE01000022.1"/>
</dbReference>
<dbReference type="EMBL" id="BHZE01000022">
    <property type="protein sequence ID" value="GCD78370.1"/>
    <property type="molecule type" value="Genomic_DNA"/>
</dbReference>
<organism evidence="1 2">
    <name type="scientific">Thermaurantimonas aggregans</name>
    <dbReference type="NCBI Taxonomy" id="2173829"/>
    <lineage>
        <taxon>Bacteria</taxon>
        <taxon>Pseudomonadati</taxon>
        <taxon>Bacteroidota</taxon>
        <taxon>Flavobacteriia</taxon>
        <taxon>Flavobacteriales</taxon>
        <taxon>Schleiferiaceae</taxon>
        <taxon>Thermaurantimonas</taxon>
    </lineage>
</organism>
<keyword evidence="2" id="KW-1185">Reference proteome</keyword>
<accession>A0A401XMX5</accession>
<protein>
    <submittedName>
        <fullName evidence="1">Uncharacterized protein</fullName>
    </submittedName>
</protein>
<dbReference type="Proteomes" id="UP000286715">
    <property type="component" value="Unassembled WGS sequence"/>
</dbReference>
<dbReference type="Gene3D" id="3.90.226.10">
    <property type="entry name" value="2-enoyl-CoA Hydratase, Chain A, domain 1"/>
    <property type="match status" value="1"/>
</dbReference>
<dbReference type="AlphaFoldDB" id="A0A401XMX5"/>
<reference evidence="1 2" key="1">
    <citation type="submission" date="2018-11" db="EMBL/GenBank/DDBJ databases">
        <title>Schleiferia aggregans sp. nov., a moderately thermophilic heterotrophic bacterium isolated from microbial mats at a terrestrial hot spring.</title>
        <authorList>
            <person name="Iino T."/>
            <person name="Ohkuma M."/>
            <person name="Haruta S."/>
        </authorList>
    </citation>
    <scope>NUCLEOTIDE SEQUENCE [LARGE SCALE GENOMIC DNA]</scope>
    <source>
        <strain evidence="1 2">LA</strain>
    </source>
</reference>
<evidence type="ECO:0000313" key="1">
    <source>
        <dbReference type="EMBL" id="GCD78370.1"/>
    </source>
</evidence>
<name>A0A401XMX5_9FLAO</name>